<dbReference type="GO" id="GO:0016740">
    <property type="term" value="F:transferase activity"/>
    <property type="evidence" value="ECO:0007669"/>
    <property type="project" value="UniProtKB-KW"/>
</dbReference>
<evidence type="ECO:0000313" key="1">
    <source>
        <dbReference type="EMBL" id="WUV46456.1"/>
    </source>
</evidence>
<keyword evidence="1" id="KW-0808">Transferase</keyword>
<organism evidence="1 2">
    <name type="scientific">Nocardia vinacea</name>
    <dbReference type="NCBI Taxonomy" id="96468"/>
    <lineage>
        <taxon>Bacteria</taxon>
        <taxon>Bacillati</taxon>
        <taxon>Actinomycetota</taxon>
        <taxon>Actinomycetes</taxon>
        <taxon>Mycobacteriales</taxon>
        <taxon>Nocardiaceae</taxon>
        <taxon>Nocardia</taxon>
    </lineage>
</organism>
<dbReference type="Gene3D" id="3.40.50.300">
    <property type="entry name" value="P-loop containing nucleotide triphosphate hydrolases"/>
    <property type="match status" value="1"/>
</dbReference>
<name>A0ABZ1YTV1_9NOCA</name>
<dbReference type="SUPFAM" id="SSF52540">
    <property type="entry name" value="P-loop containing nucleoside triphosphate hydrolases"/>
    <property type="match status" value="1"/>
</dbReference>
<dbReference type="RefSeq" id="WP_329410184.1">
    <property type="nucleotide sequence ID" value="NZ_CP109441.1"/>
</dbReference>
<dbReference type="Proteomes" id="UP001432062">
    <property type="component" value="Chromosome"/>
</dbReference>
<sequence length="218" mass="24386">MLLIAGPTGSGKTEVAMDLADEMQAPVVVADRIQCYVDLPSTSARFTGAANRFHLSDRVVPDGDYPALEAAHSLLNRVETLTGHHQRVVVEGGSISVLSRFARRRDEFAFRFTARVLDLRDESTYLDRLRDRALRMLGNGMLEEFAAAWQHTRQRRFVASINGFEALVQWCEQTETDPRDLAGITADEPIGLELAERIAQVHAEHGREQYAVFTDLFG</sequence>
<dbReference type="InterPro" id="IPR027417">
    <property type="entry name" value="P-loop_NTPase"/>
</dbReference>
<protein>
    <submittedName>
        <fullName evidence="1">Isopentenyl transferase family protein</fullName>
    </submittedName>
</protein>
<proteinExistence type="predicted"/>
<dbReference type="EMBL" id="CP109441">
    <property type="protein sequence ID" value="WUV46456.1"/>
    <property type="molecule type" value="Genomic_DNA"/>
</dbReference>
<gene>
    <name evidence="1" type="ORF">OG563_46720</name>
</gene>
<dbReference type="Gene3D" id="1.10.287.890">
    <property type="entry name" value="Crystal structure of tRNA isopentenylpyrophosphate transferase (bh2366) domain"/>
    <property type="match status" value="1"/>
</dbReference>
<reference evidence="1" key="1">
    <citation type="submission" date="2022-10" db="EMBL/GenBank/DDBJ databases">
        <title>The complete genomes of actinobacterial strains from the NBC collection.</title>
        <authorList>
            <person name="Joergensen T.S."/>
            <person name="Alvarez Arevalo M."/>
            <person name="Sterndorff E.B."/>
            <person name="Faurdal D."/>
            <person name="Vuksanovic O."/>
            <person name="Mourched A.-S."/>
            <person name="Charusanti P."/>
            <person name="Shaw S."/>
            <person name="Blin K."/>
            <person name="Weber T."/>
        </authorList>
    </citation>
    <scope>NUCLEOTIDE SEQUENCE</scope>
    <source>
        <strain evidence="1">NBC_01482</strain>
    </source>
</reference>
<accession>A0ABZ1YTV1</accession>
<keyword evidence="2" id="KW-1185">Reference proteome</keyword>
<evidence type="ECO:0000313" key="2">
    <source>
        <dbReference type="Proteomes" id="UP001432062"/>
    </source>
</evidence>
<dbReference type="Pfam" id="PF01745">
    <property type="entry name" value="IPT"/>
    <property type="match status" value="1"/>
</dbReference>